<sequence length="66" mass="7300">MTTVYPLKEIVTNVKIRSPQGKSEKIHINAVFLRLALVHNIRHTGFPAQGVFPDGESIVITARAAF</sequence>
<gene>
    <name evidence="1" type="ORF">K8W16_01260</name>
</gene>
<comment type="caution">
    <text evidence="1">The sequence shown here is derived from an EMBL/GenBank/DDBJ whole genome shotgun (WGS) entry which is preliminary data.</text>
</comment>
<dbReference type="Proteomes" id="UP000698963">
    <property type="component" value="Unassembled WGS sequence"/>
</dbReference>
<reference evidence="1" key="2">
    <citation type="submission" date="2021-09" db="EMBL/GenBank/DDBJ databases">
        <authorList>
            <person name="Gilroy R."/>
        </authorList>
    </citation>
    <scope>NUCLEOTIDE SEQUENCE</scope>
    <source>
        <strain evidence="1">ChiGjej2B2-19336</strain>
    </source>
</reference>
<evidence type="ECO:0000313" key="1">
    <source>
        <dbReference type="EMBL" id="HJD96262.1"/>
    </source>
</evidence>
<dbReference type="AlphaFoldDB" id="A0A921AUX1"/>
<accession>A0A921AUX1</accession>
<reference evidence="1" key="1">
    <citation type="journal article" date="2021" name="PeerJ">
        <title>Extensive microbial diversity within the chicken gut microbiome revealed by metagenomics and culture.</title>
        <authorList>
            <person name="Gilroy R."/>
            <person name="Ravi A."/>
            <person name="Getino M."/>
            <person name="Pursley I."/>
            <person name="Horton D.L."/>
            <person name="Alikhan N.F."/>
            <person name="Baker D."/>
            <person name="Gharbi K."/>
            <person name="Hall N."/>
            <person name="Watson M."/>
            <person name="Adriaenssens E.M."/>
            <person name="Foster-Nyarko E."/>
            <person name="Jarju S."/>
            <person name="Secka A."/>
            <person name="Antonio M."/>
            <person name="Oren A."/>
            <person name="Chaudhuri R.R."/>
            <person name="La Ragione R."/>
            <person name="Hildebrand F."/>
            <person name="Pallen M.J."/>
        </authorList>
    </citation>
    <scope>NUCLEOTIDE SEQUENCE</scope>
    <source>
        <strain evidence="1">ChiGjej2B2-19336</strain>
    </source>
</reference>
<dbReference type="EMBL" id="DYZA01000024">
    <property type="protein sequence ID" value="HJD96262.1"/>
    <property type="molecule type" value="Genomic_DNA"/>
</dbReference>
<dbReference type="RefSeq" id="WP_304120460.1">
    <property type="nucleotide sequence ID" value="NZ_DYZA01000024.1"/>
</dbReference>
<proteinExistence type="predicted"/>
<evidence type="ECO:0000313" key="2">
    <source>
        <dbReference type="Proteomes" id="UP000698963"/>
    </source>
</evidence>
<name>A0A921AUX1_9BACT</name>
<protein>
    <submittedName>
        <fullName evidence="1">Uncharacterized protein</fullName>
    </submittedName>
</protein>
<organism evidence="1 2">
    <name type="scientific">Mailhella massiliensis</name>
    <dbReference type="NCBI Taxonomy" id="1903261"/>
    <lineage>
        <taxon>Bacteria</taxon>
        <taxon>Pseudomonadati</taxon>
        <taxon>Thermodesulfobacteriota</taxon>
        <taxon>Desulfovibrionia</taxon>
        <taxon>Desulfovibrionales</taxon>
        <taxon>Desulfovibrionaceae</taxon>
        <taxon>Mailhella</taxon>
    </lineage>
</organism>